<accession>C5T2J8</accession>
<dbReference type="GO" id="GO:0006310">
    <property type="term" value="P:DNA recombination"/>
    <property type="evidence" value="ECO:0007669"/>
    <property type="project" value="UniProtKB-UniRule"/>
</dbReference>
<evidence type="ECO:0000256" key="4">
    <source>
        <dbReference type="ARBA" id="ARBA00023172"/>
    </source>
</evidence>
<dbReference type="AlphaFoldDB" id="C5T2J8"/>
<evidence type="ECO:0000259" key="9">
    <source>
        <dbReference type="Pfam" id="PF11967"/>
    </source>
</evidence>
<keyword evidence="4 7" id="KW-0233">DNA recombination</keyword>
<evidence type="ECO:0000256" key="6">
    <source>
        <dbReference type="ARBA" id="ARBA00033409"/>
    </source>
</evidence>
<evidence type="ECO:0000256" key="5">
    <source>
        <dbReference type="ARBA" id="ARBA00023204"/>
    </source>
</evidence>
<reference evidence="10 11" key="1">
    <citation type="submission" date="2009-05" db="EMBL/GenBank/DDBJ databases">
        <title>The draft genome of Acidovorax delafieldii 2AN.</title>
        <authorList>
            <consortium name="US DOE Joint Genome Institute (JGI-PGF)"/>
            <person name="Lucas S."/>
            <person name="Copeland A."/>
            <person name="Lapidus A."/>
            <person name="Glavina del Rio T."/>
            <person name="Tice H."/>
            <person name="Bruce D."/>
            <person name="Goodwin L."/>
            <person name="Pitluck S."/>
            <person name="Larimer F."/>
            <person name="Land M.L."/>
            <person name="Hauser L."/>
            <person name="Shelobolina E.S."/>
            <person name="Picardal F."/>
            <person name="Roden E."/>
            <person name="Emerson D."/>
        </authorList>
    </citation>
    <scope>NUCLEOTIDE SEQUENCE [LARGE SCALE GENOMIC DNA]</scope>
    <source>
        <strain evidence="10 11">2AN</strain>
    </source>
</reference>
<dbReference type="Proteomes" id="UP000003856">
    <property type="component" value="Unassembled WGS sequence"/>
</dbReference>
<evidence type="ECO:0000256" key="1">
    <source>
        <dbReference type="ARBA" id="ARBA00007452"/>
    </source>
</evidence>
<evidence type="ECO:0000256" key="7">
    <source>
        <dbReference type="HAMAP-Rule" id="MF_00201"/>
    </source>
</evidence>
<dbReference type="PATRIC" id="fig|573060.9.peg.4064"/>
<dbReference type="Pfam" id="PF11967">
    <property type="entry name" value="RecO_N"/>
    <property type="match status" value="1"/>
</dbReference>
<protein>
    <recommendedName>
        <fullName evidence="2 7">DNA repair protein RecO</fullName>
    </recommendedName>
    <alternativeName>
        <fullName evidence="6 7">Recombination protein O</fullName>
    </alternativeName>
</protein>
<feature type="domain" description="DNA replication/recombination mediator RecO N-terminal" evidence="9">
    <location>
        <begin position="10"/>
        <end position="84"/>
    </location>
</feature>
<evidence type="ECO:0000313" key="10">
    <source>
        <dbReference type="EMBL" id="EER61310.1"/>
    </source>
</evidence>
<dbReference type="SUPFAM" id="SSF50249">
    <property type="entry name" value="Nucleic acid-binding proteins"/>
    <property type="match status" value="1"/>
</dbReference>
<dbReference type="PANTHER" id="PTHR33991">
    <property type="entry name" value="DNA REPAIR PROTEIN RECO"/>
    <property type="match status" value="1"/>
</dbReference>
<dbReference type="RefSeq" id="WP_005794311.1">
    <property type="nucleotide sequence ID" value="NZ_ACQT01000020.1"/>
</dbReference>
<comment type="function">
    <text evidence="7">Involved in DNA repair and RecF pathway recombination.</text>
</comment>
<dbReference type="Pfam" id="PF02565">
    <property type="entry name" value="RecO_C"/>
    <property type="match status" value="1"/>
</dbReference>
<dbReference type="InterPro" id="IPR003717">
    <property type="entry name" value="RecO"/>
</dbReference>
<feature type="region of interest" description="Disordered" evidence="8">
    <location>
        <begin position="136"/>
        <end position="183"/>
    </location>
</feature>
<dbReference type="GO" id="GO:0006302">
    <property type="term" value="P:double-strand break repair"/>
    <property type="evidence" value="ECO:0007669"/>
    <property type="project" value="TreeGrafter"/>
</dbReference>
<evidence type="ECO:0000313" key="11">
    <source>
        <dbReference type="Proteomes" id="UP000003856"/>
    </source>
</evidence>
<sequence>MAAAKRISDEPAFVLHSYDWSESSLILEVFCRHHGRVALVAKGAKKPSSNFRPVLLPLQPLLVTYTLGGDGSAEVHTLKGAEWVGGHVMPTGDALLSGMYLNELLLRLLARDDPHPALFDAYAGVVRVLASVHGGAPGGTRPAGADGVSGPGPWPLMQALPAHAAAPGQEDGAERAAPADAQQPAALATDSLLEPVLRSFELLLLREIGLLPSLDAQTMTFAPLQPSVRYTLVPEGGLRTASSNDRAGLLGSQWLALQHALDAVGSYTATLRACAPFATELKPQLRVLLQYHCGSPTLRTRQLMIDLQSL</sequence>
<dbReference type="NCBIfam" id="TIGR00613">
    <property type="entry name" value="reco"/>
    <property type="match status" value="1"/>
</dbReference>
<keyword evidence="3 7" id="KW-0227">DNA damage</keyword>
<comment type="similarity">
    <text evidence="1 7">Belongs to the RecO family.</text>
</comment>
<dbReference type="HAMAP" id="MF_00201">
    <property type="entry name" value="RecO"/>
    <property type="match status" value="1"/>
</dbReference>
<dbReference type="InterPro" id="IPR042242">
    <property type="entry name" value="RecO_C"/>
</dbReference>
<evidence type="ECO:0000256" key="8">
    <source>
        <dbReference type="SAM" id="MobiDB-lite"/>
    </source>
</evidence>
<keyword evidence="5 7" id="KW-0234">DNA repair</keyword>
<dbReference type="PANTHER" id="PTHR33991:SF1">
    <property type="entry name" value="DNA REPAIR PROTEIN RECO"/>
    <property type="match status" value="1"/>
</dbReference>
<gene>
    <name evidence="7" type="primary">recO</name>
    <name evidence="10" type="ORF">AcdelDRAFT_1128</name>
</gene>
<dbReference type="Gene3D" id="2.40.50.140">
    <property type="entry name" value="Nucleic acid-binding proteins"/>
    <property type="match status" value="1"/>
</dbReference>
<dbReference type="Gene3D" id="1.20.1440.120">
    <property type="entry name" value="Recombination protein O, C-terminal domain"/>
    <property type="match status" value="1"/>
</dbReference>
<comment type="caution">
    <text evidence="10">The sequence shown here is derived from an EMBL/GenBank/DDBJ whole genome shotgun (WGS) entry which is preliminary data.</text>
</comment>
<proteinExistence type="inferred from homology"/>
<keyword evidence="11" id="KW-1185">Reference proteome</keyword>
<dbReference type="EMBL" id="ACQT01000020">
    <property type="protein sequence ID" value="EER61310.1"/>
    <property type="molecule type" value="Genomic_DNA"/>
</dbReference>
<dbReference type="GO" id="GO:0043590">
    <property type="term" value="C:bacterial nucleoid"/>
    <property type="evidence" value="ECO:0007669"/>
    <property type="project" value="TreeGrafter"/>
</dbReference>
<organism evidence="10 11">
    <name type="scientific">Acidovorax delafieldii 2AN</name>
    <dbReference type="NCBI Taxonomy" id="573060"/>
    <lineage>
        <taxon>Bacteria</taxon>
        <taxon>Pseudomonadati</taxon>
        <taxon>Pseudomonadota</taxon>
        <taxon>Betaproteobacteria</taxon>
        <taxon>Burkholderiales</taxon>
        <taxon>Comamonadaceae</taxon>
        <taxon>Acidovorax</taxon>
    </lineage>
</organism>
<dbReference type="InterPro" id="IPR022572">
    <property type="entry name" value="DNA_rep/recomb_RecO_N"/>
</dbReference>
<evidence type="ECO:0000256" key="3">
    <source>
        <dbReference type="ARBA" id="ARBA00022763"/>
    </source>
</evidence>
<evidence type="ECO:0000256" key="2">
    <source>
        <dbReference type="ARBA" id="ARBA00021310"/>
    </source>
</evidence>
<name>C5T2J8_ACIDE</name>
<dbReference type="InterPro" id="IPR012340">
    <property type="entry name" value="NA-bd_OB-fold"/>
</dbReference>